<gene>
    <name evidence="9" type="primary">trpF</name>
    <name evidence="11" type="ORF">GCM10023183_08030</name>
</gene>
<dbReference type="InterPro" id="IPR013785">
    <property type="entry name" value="Aldolase_TIM"/>
</dbReference>
<evidence type="ECO:0000313" key="12">
    <source>
        <dbReference type="Proteomes" id="UP001501844"/>
    </source>
</evidence>
<dbReference type="EMBL" id="BAABGX010000001">
    <property type="protein sequence ID" value="GAA4299138.1"/>
    <property type="molecule type" value="Genomic_DNA"/>
</dbReference>
<dbReference type="Pfam" id="PF00697">
    <property type="entry name" value="PRAI"/>
    <property type="match status" value="1"/>
</dbReference>
<evidence type="ECO:0000256" key="1">
    <source>
        <dbReference type="ARBA" id="ARBA00001164"/>
    </source>
</evidence>
<evidence type="ECO:0000256" key="6">
    <source>
        <dbReference type="ARBA" id="ARBA00022822"/>
    </source>
</evidence>
<dbReference type="PANTHER" id="PTHR42894:SF1">
    <property type="entry name" value="N-(5'-PHOSPHORIBOSYL)ANTHRANILATE ISOMERASE"/>
    <property type="match status" value="1"/>
</dbReference>
<evidence type="ECO:0000256" key="9">
    <source>
        <dbReference type="HAMAP-Rule" id="MF_00135"/>
    </source>
</evidence>
<feature type="domain" description="N-(5'phosphoribosyl) anthranilate isomerase (PRAI)" evidence="10">
    <location>
        <begin position="9"/>
        <end position="207"/>
    </location>
</feature>
<keyword evidence="5 9" id="KW-0028">Amino-acid biosynthesis</keyword>
<accession>A0ABP8FBE8</accession>
<keyword evidence="8 9" id="KW-0413">Isomerase</keyword>
<evidence type="ECO:0000256" key="4">
    <source>
        <dbReference type="ARBA" id="ARBA00022272"/>
    </source>
</evidence>
<evidence type="ECO:0000256" key="5">
    <source>
        <dbReference type="ARBA" id="ARBA00022605"/>
    </source>
</evidence>
<dbReference type="CDD" id="cd00405">
    <property type="entry name" value="PRAI"/>
    <property type="match status" value="1"/>
</dbReference>
<name>A0ABP8FBE8_9BACT</name>
<comment type="similarity">
    <text evidence="9">Belongs to the TrpF family.</text>
</comment>
<comment type="pathway">
    <text evidence="2 9">Amino-acid biosynthesis; L-tryptophan biosynthesis; L-tryptophan from chorismate: step 3/5.</text>
</comment>
<evidence type="ECO:0000259" key="10">
    <source>
        <dbReference type="Pfam" id="PF00697"/>
    </source>
</evidence>
<dbReference type="SUPFAM" id="SSF51366">
    <property type="entry name" value="Ribulose-phoshate binding barrel"/>
    <property type="match status" value="1"/>
</dbReference>
<evidence type="ECO:0000256" key="3">
    <source>
        <dbReference type="ARBA" id="ARBA00012572"/>
    </source>
</evidence>
<evidence type="ECO:0000256" key="7">
    <source>
        <dbReference type="ARBA" id="ARBA00023141"/>
    </source>
</evidence>
<dbReference type="InterPro" id="IPR044643">
    <property type="entry name" value="TrpF_fam"/>
</dbReference>
<keyword evidence="12" id="KW-1185">Reference proteome</keyword>
<dbReference type="Gene3D" id="3.20.20.70">
    <property type="entry name" value="Aldolase class I"/>
    <property type="match status" value="1"/>
</dbReference>
<dbReference type="EC" id="5.3.1.24" evidence="3 9"/>
<keyword evidence="6 9" id="KW-0822">Tryptophan biosynthesis</keyword>
<dbReference type="PANTHER" id="PTHR42894">
    <property type="entry name" value="N-(5'-PHOSPHORIBOSYL)ANTHRANILATE ISOMERASE"/>
    <property type="match status" value="1"/>
</dbReference>
<dbReference type="RefSeq" id="WP_345162586.1">
    <property type="nucleotide sequence ID" value="NZ_BAABGX010000001.1"/>
</dbReference>
<dbReference type="HAMAP" id="MF_00135">
    <property type="entry name" value="PRAI"/>
    <property type="match status" value="1"/>
</dbReference>
<dbReference type="InterPro" id="IPR011060">
    <property type="entry name" value="RibuloseP-bd_barrel"/>
</dbReference>
<evidence type="ECO:0000256" key="8">
    <source>
        <dbReference type="ARBA" id="ARBA00023235"/>
    </source>
</evidence>
<dbReference type="GO" id="GO:0016853">
    <property type="term" value="F:isomerase activity"/>
    <property type="evidence" value="ECO:0007669"/>
    <property type="project" value="UniProtKB-KW"/>
</dbReference>
<comment type="catalytic activity">
    <reaction evidence="1 9">
        <text>N-(5-phospho-beta-D-ribosyl)anthranilate = 1-(2-carboxyphenylamino)-1-deoxy-D-ribulose 5-phosphate</text>
        <dbReference type="Rhea" id="RHEA:21540"/>
        <dbReference type="ChEBI" id="CHEBI:18277"/>
        <dbReference type="ChEBI" id="CHEBI:58613"/>
        <dbReference type="EC" id="5.3.1.24"/>
    </reaction>
</comment>
<reference evidence="12" key="1">
    <citation type="journal article" date="2019" name="Int. J. Syst. Evol. Microbiol.">
        <title>The Global Catalogue of Microorganisms (GCM) 10K type strain sequencing project: providing services to taxonomists for standard genome sequencing and annotation.</title>
        <authorList>
            <consortium name="The Broad Institute Genomics Platform"/>
            <consortium name="The Broad Institute Genome Sequencing Center for Infectious Disease"/>
            <person name="Wu L."/>
            <person name="Ma J."/>
        </authorList>
    </citation>
    <scope>NUCLEOTIDE SEQUENCE [LARGE SCALE GENOMIC DNA]</scope>
    <source>
        <strain evidence="12">JCM 17917</strain>
    </source>
</reference>
<dbReference type="Proteomes" id="UP001501844">
    <property type="component" value="Unassembled WGS sequence"/>
</dbReference>
<evidence type="ECO:0000313" key="11">
    <source>
        <dbReference type="EMBL" id="GAA4299138.1"/>
    </source>
</evidence>
<evidence type="ECO:0000256" key="2">
    <source>
        <dbReference type="ARBA" id="ARBA00004664"/>
    </source>
</evidence>
<keyword evidence="7 9" id="KW-0057">Aromatic amino acid biosynthesis</keyword>
<sequence>MPYRKLKIKVCGMKYTENIDELLVLQPDYVGFIFYDKSPRFLTTPWAVFSSTFLIGTRKVGVFVDEQVVNILQKSTDLGLEVVQLHGHESPQMCSELRDTGLEVMKAFRVGDNFDFEQLRDYTVGCDYFLFDASGPNPGGNGIRFDWNNLQNYRFDVPFFLSGGIDVEHVEEIKAIRHPQLYGIDLNSKFETQPGLKDVARVRQFVEALRAEPIHPSYK</sequence>
<dbReference type="InterPro" id="IPR001240">
    <property type="entry name" value="PRAI_dom"/>
</dbReference>
<comment type="caution">
    <text evidence="11">The sequence shown here is derived from an EMBL/GenBank/DDBJ whole genome shotgun (WGS) entry which is preliminary data.</text>
</comment>
<proteinExistence type="inferred from homology"/>
<organism evidence="11 12">
    <name type="scientific">Nibribacter koreensis</name>
    <dbReference type="NCBI Taxonomy" id="1084519"/>
    <lineage>
        <taxon>Bacteria</taxon>
        <taxon>Pseudomonadati</taxon>
        <taxon>Bacteroidota</taxon>
        <taxon>Cytophagia</taxon>
        <taxon>Cytophagales</taxon>
        <taxon>Hymenobacteraceae</taxon>
        <taxon>Nibribacter</taxon>
    </lineage>
</organism>
<protein>
    <recommendedName>
        <fullName evidence="4 9">N-(5'-phosphoribosyl)anthranilate isomerase</fullName>
        <shortName evidence="9">PRAI</shortName>
        <ecNumber evidence="3 9">5.3.1.24</ecNumber>
    </recommendedName>
</protein>